<keyword evidence="2 5" id="KW-0812">Transmembrane</keyword>
<dbReference type="PANTHER" id="PTHR36460:SF1">
    <property type="entry name" value="UPF0132 DOMAIN PROTEIN (AFU_ORTHOLOGUE AFUA_3G10255)"/>
    <property type="match status" value="1"/>
</dbReference>
<reference evidence="6 7" key="1">
    <citation type="submission" date="2017-09" db="EMBL/GenBank/DDBJ databases">
        <title>Genome sequences of Natrinema ejinorence JCM 13890T.</title>
        <authorList>
            <person name="Roh S.W."/>
            <person name="Kim Y.B."/>
            <person name="Kim J.Y."/>
        </authorList>
    </citation>
    <scope>NUCLEOTIDE SEQUENCE [LARGE SCALE GENOMIC DNA]</scope>
    <source>
        <strain evidence="6 7">JCM 13890</strain>
    </source>
</reference>
<evidence type="ECO:0000256" key="3">
    <source>
        <dbReference type="ARBA" id="ARBA00022989"/>
    </source>
</evidence>
<dbReference type="RefSeq" id="WP_097378430.1">
    <property type="nucleotide sequence ID" value="NZ_NXNI01000001.1"/>
</dbReference>
<proteinExistence type="predicted"/>
<organism evidence="6 7">
    <name type="scientific">Natrinema ejinorense</name>
    <dbReference type="NCBI Taxonomy" id="373386"/>
    <lineage>
        <taxon>Archaea</taxon>
        <taxon>Methanobacteriati</taxon>
        <taxon>Methanobacteriota</taxon>
        <taxon>Stenosarchaea group</taxon>
        <taxon>Halobacteria</taxon>
        <taxon>Halobacteriales</taxon>
        <taxon>Natrialbaceae</taxon>
        <taxon>Natrinema</taxon>
    </lineage>
</organism>
<feature type="transmembrane region" description="Helical" evidence="5">
    <location>
        <begin position="27"/>
        <end position="46"/>
    </location>
</feature>
<protein>
    <recommendedName>
        <fullName evidence="8">DUF4870 domain-containing protein</fullName>
    </recommendedName>
</protein>
<feature type="transmembrane region" description="Helical" evidence="5">
    <location>
        <begin position="91"/>
        <end position="117"/>
    </location>
</feature>
<feature type="transmembrane region" description="Helical" evidence="5">
    <location>
        <begin position="58"/>
        <end position="85"/>
    </location>
</feature>
<dbReference type="OrthoDB" id="329551at2157"/>
<keyword evidence="3 5" id="KW-1133">Transmembrane helix</keyword>
<keyword evidence="7" id="KW-1185">Reference proteome</keyword>
<evidence type="ECO:0000313" key="7">
    <source>
        <dbReference type="Proteomes" id="UP000219689"/>
    </source>
</evidence>
<dbReference type="PANTHER" id="PTHR36460">
    <property type="entry name" value="UPF0132 DOMAIN PROTEIN (AFU_ORTHOLOGUE AFUA_3G10255)"/>
    <property type="match status" value="1"/>
</dbReference>
<accession>A0A2A5QRU8</accession>
<dbReference type="Proteomes" id="UP000219689">
    <property type="component" value="Unassembled WGS sequence"/>
</dbReference>
<comment type="caution">
    <text evidence="6">The sequence shown here is derived from an EMBL/GenBank/DDBJ whole genome shotgun (WGS) entry which is preliminary data.</text>
</comment>
<comment type="subcellular location">
    <subcellularLocation>
        <location evidence="1">Membrane</location>
        <topology evidence="1">Multi-pass membrane protein</topology>
    </subcellularLocation>
</comment>
<dbReference type="AlphaFoldDB" id="A0A2A5QRU8"/>
<evidence type="ECO:0000256" key="2">
    <source>
        <dbReference type="ARBA" id="ARBA00022692"/>
    </source>
</evidence>
<sequence length="139" mass="14680">MSTRNESATGTTAAASSATSLGPDGNVLGAIAYLFSPLTGILIYLLEDENEFARFHAAQSIVFGVASTAIYIALNVFTTVVAMLVGDVLGFLIGILSFLSQMGIGFALLLIWLYLLIMAFQGNRTSFPVIGPIAENNLL</sequence>
<evidence type="ECO:0000256" key="4">
    <source>
        <dbReference type="ARBA" id="ARBA00023136"/>
    </source>
</evidence>
<evidence type="ECO:0000313" key="6">
    <source>
        <dbReference type="EMBL" id="PCR89483.1"/>
    </source>
</evidence>
<evidence type="ECO:0000256" key="1">
    <source>
        <dbReference type="ARBA" id="ARBA00004141"/>
    </source>
</evidence>
<evidence type="ECO:0008006" key="8">
    <source>
        <dbReference type="Google" id="ProtNLM"/>
    </source>
</evidence>
<name>A0A2A5QRU8_9EURY</name>
<evidence type="ECO:0000256" key="5">
    <source>
        <dbReference type="SAM" id="Phobius"/>
    </source>
</evidence>
<dbReference type="EMBL" id="NXNI01000001">
    <property type="protein sequence ID" value="PCR89483.1"/>
    <property type="molecule type" value="Genomic_DNA"/>
</dbReference>
<keyword evidence="4 5" id="KW-0472">Membrane</keyword>
<dbReference type="GO" id="GO:0016020">
    <property type="term" value="C:membrane"/>
    <property type="evidence" value="ECO:0007669"/>
    <property type="project" value="UniProtKB-SubCell"/>
</dbReference>
<gene>
    <name evidence="6" type="ORF">CP557_02385</name>
</gene>